<evidence type="ECO:0000256" key="2">
    <source>
        <dbReference type="SAM" id="Phobius"/>
    </source>
</evidence>
<name>A0ABN2TUV4_9ACTN</name>
<feature type="compositionally biased region" description="Low complexity" evidence="1">
    <location>
        <begin position="420"/>
        <end position="429"/>
    </location>
</feature>
<proteinExistence type="predicted"/>
<feature type="compositionally biased region" description="Low complexity" evidence="1">
    <location>
        <begin position="437"/>
        <end position="447"/>
    </location>
</feature>
<dbReference type="EMBL" id="BAAAQN010000008">
    <property type="protein sequence ID" value="GAA2022132.1"/>
    <property type="molecule type" value="Genomic_DNA"/>
</dbReference>
<feature type="region of interest" description="Disordered" evidence="1">
    <location>
        <begin position="258"/>
        <end position="286"/>
    </location>
</feature>
<dbReference type="InterPro" id="IPR036365">
    <property type="entry name" value="PGBD-like_sf"/>
</dbReference>
<dbReference type="PANTHER" id="PTHR30469:SF15">
    <property type="entry name" value="HLYD FAMILY OF SECRETION PROTEINS"/>
    <property type="match status" value="1"/>
</dbReference>
<dbReference type="Gene3D" id="1.10.101.10">
    <property type="entry name" value="PGBD-like superfamily/PGBD"/>
    <property type="match status" value="1"/>
</dbReference>
<keyword evidence="2" id="KW-0812">Transmembrane</keyword>
<sequence length="550" mass="54534">MDSANTEQGFVVDARTESSAVPVSHDSSAIAFTGLSKTVRRQRGFLVTACIAATAAVGGLAASTLIKSPAQLAAETKPPKPSVLTATVVKMVLASTITTRGTVAAGGSIAIAPAGGGSSADGALSLVVSKLYGKVGDQIRAGQVLVEVSGRPIIALSGAVPAYRDLKPGMDGPDIAQLQAALKQLGHDCAPDGAGHFGPGTKGALTALYTHLGYPVPTTGGANGSDDKAALQGAADAVTAQQRAVDTAHSMLQKANQALAAAKNGSSQPSTPPEIGASPSLPAAQTALQAARDAQRAAQTTYNNALEDLEKAGQKQRDLIAATGPMLPASEVVFVPSFPIRLAKLNATLGSTVAGTLLTLESGQLVVTSALQPGQDTLVKPGTKVHLTAEALGGQTATGTVTLIGQYNDGSTPGGQSADGQNSGTNGASGTNGGQTTGTSGSGNPQTPRLPGYPMTVTPDSPLPAAWAGQDVRVTIVNAATSGAVLAVPLSAVSTGADGQSTLTVLAADGTQRRIPVTAGASADGDVEVTPVGADLLHQGDAVVIGQAQR</sequence>
<dbReference type="PANTHER" id="PTHR30469">
    <property type="entry name" value="MULTIDRUG RESISTANCE PROTEIN MDTA"/>
    <property type="match status" value="1"/>
</dbReference>
<feature type="region of interest" description="Disordered" evidence="1">
    <location>
        <begin position="404"/>
        <end position="458"/>
    </location>
</feature>
<keyword evidence="2" id="KW-1133">Transmembrane helix</keyword>
<dbReference type="Proteomes" id="UP001500751">
    <property type="component" value="Unassembled WGS sequence"/>
</dbReference>
<protein>
    <recommendedName>
        <fullName evidence="3">Multidrug resistance protein MdtA-like C-terminal permuted SH3 domain-containing protein</fullName>
    </recommendedName>
</protein>
<evidence type="ECO:0000256" key="1">
    <source>
        <dbReference type="SAM" id="MobiDB-lite"/>
    </source>
</evidence>
<evidence type="ECO:0000313" key="5">
    <source>
        <dbReference type="Proteomes" id="UP001500751"/>
    </source>
</evidence>
<feature type="domain" description="Multidrug resistance protein MdtA-like C-terminal permuted SH3" evidence="3">
    <location>
        <begin position="485"/>
        <end position="550"/>
    </location>
</feature>
<reference evidence="5" key="1">
    <citation type="journal article" date="2019" name="Int. J. Syst. Evol. Microbiol.">
        <title>The Global Catalogue of Microorganisms (GCM) 10K type strain sequencing project: providing services to taxonomists for standard genome sequencing and annotation.</title>
        <authorList>
            <consortium name="The Broad Institute Genomics Platform"/>
            <consortium name="The Broad Institute Genome Sequencing Center for Infectious Disease"/>
            <person name="Wu L."/>
            <person name="Ma J."/>
        </authorList>
    </citation>
    <scope>NUCLEOTIDE SEQUENCE [LARGE SCALE GENOMIC DNA]</scope>
    <source>
        <strain evidence="5">JCM 16014</strain>
    </source>
</reference>
<feature type="transmembrane region" description="Helical" evidence="2">
    <location>
        <begin position="45"/>
        <end position="66"/>
    </location>
</feature>
<dbReference type="InterPro" id="IPR058627">
    <property type="entry name" value="MdtA-like_C"/>
</dbReference>
<gene>
    <name evidence="4" type="ORF">GCM10009839_19260</name>
</gene>
<feature type="compositionally biased region" description="Polar residues" evidence="1">
    <location>
        <begin position="404"/>
        <end position="419"/>
    </location>
</feature>
<evidence type="ECO:0000313" key="4">
    <source>
        <dbReference type="EMBL" id="GAA2022132.1"/>
    </source>
</evidence>
<dbReference type="RefSeq" id="WP_344665169.1">
    <property type="nucleotide sequence ID" value="NZ_BAAAQN010000008.1"/>
</dbReference>
<organism evidence="4 5">
    <name type="scientific">Catenulispora yoronensis</name>
    <dbReference type="NCBI Taxonomy" id="450799"/>
    <lineage>
        <taxon>Bacteria</taxon>
        <taxon>Bacillati</taxon>
        <taxon>Actinomycetota</taxon>
        <taxon>Actinomycetes</taxon>
        <taxon>Catenulisporales</taxon>
        <taxon>Catenulisporaceae</taxon>
        <taxon>Catenulispora</taxon>
    </lineage>
</organism>
<keyword evidence="2" id="KW-0472">Membrane</keyword>
<dbReference type="SUPFAM" id="SSF47090">
    <property type="entry name" value="PGBD-like"/>
    <property type="match status" value="1"/>
</dbReference>
<keyword evidence="5" id="KW-1185">Reference proteome</keyword>
<evidence type="ECO:0000259" key="3">
    <source>
        <dbReference type="Pfam" id="PF25967"/>
    </source>
</evidence>
<dbReference type="InterPro" id="IPR036366">
    <property type="entry name" value="PGBDSf"/>
</dbReference>
<comment type="caution">
    <text evidence="4">The sequence shown here is derived from an EMBL/GenBank/DDBJ whole genome shotgun (WGS) entry which is preliminary data.</text>
</comment>
<accession>A0ABN2TUV4</accession>
<dbReference type="Gene3D" id="2.40.420.20">
    <property type="match status" value="1"/>
</dbReference>
<dbReference type="Pfam" id="PF25967">
    <property type="entry name" value="RND-MFP_C"/>
    <property type="match status" value="1"/>
</dbReference>